<dbReference type="InterPro" id="IPR040410">
    <property type="entry name" value="UPF0658_Golgi"/>
</dbReference>
<dbReference type="EMBL" id="JANBQB010000742">
    <property type="protein sequence ID" value="KAJ1973873.1"/>
    <property type="molecule type" value="Genomic_DNA"/>
</dbReference>
<feature type="transmembrane region" description="Helical" evidence="1">
    <location>
        <begin position="247"/>
        <end position="267"/>
    </location>
</feature>
<keyword evidence="1" id="KW-1133">Transmembrane helix</keyword>
<dbReference type="OrthoDB" id="2448307at2759"/>
<feature type="transmembrane region" description="Helical" evidence="1">
    <location>
        <begin position="101"/>
        <end position="120"/>
    </location>
</feature>
<dbReference type="AlphaFoldDB" id="A0A9W8AXW2"/>
<evidence type="ECO:0000256" key="1">
    <source>
        <dbReference type="SAM" id="Phobius"/>
    </source>
</evidence>
<feature type="transmembrane region" description="Helical" evidence="1">
    <location>
        <begin position="219"/>
        <end position="240"/>
    </location>
</feature>
<organism evidence="2 3">
    <name type="scientific">Dimargaris verticillata</name>
    <dbReference type="NCBI Taxonomy" id="2761393"/>
    <lineage>
        <taxon>Eukaryota</taxon>
        <taxon>Fungi</taxon>
        <taxon>Fungi incertae sedis</taxon>
        <taxon>Zoopagomycota</taxon>
        <taxon>Kickxellomycotina</taxon>
        <taxon>Dimargaritomycetes</taxon>
        <taxon>Dimargaritales</taxon>
        <taxon>Dimargaritaceae</taxon>
        <taxon>Dimargaris</taxon>
    </lineage>
</organism>
<dbReference type="GO" id="GO:0005794">
    <property type="term" value="C:Golgi apparatus"/>
    <property type="evidence" value="ECO:0007669"/>
    <property type="project" value="TreeGrafter"/>
</dbReference>
<keyword evidence="1" id="KW-0472">Membrane</keyword>
<evidence type="ECO:0000313" key="3">
    <source>
        <dbReference type="Proteomes" id="UP001151582"/>
    </source>
</evidence>
<feature type="transmembrane region" description="Helical" evidence="1">
    <location>
        <begin position="24"/>
        <end position="51"/>
    </location>
</feature>
<evidence type="ECO:0000313" key="2">
    <source>
        <dbReference type="EMBL" id="KAJ1973873.1"/>
    </source>
</evidence>
<keyword evidence="1" id="KW-0812">Transmembrane</keyword>
<gene>
    <name evidence="2" type="ORF">H4R34_004929</name>
</gene>
<name>A0A9W8AXW2_9FUNG</name>
<feature type="transmembrane region" description="Helical" evidence="1">
    <location>
        <begin position="287"/>
        <end position="310"/>
    </location>
</feature>
<feature type="transmembrane region" description="Helical" evidence="1">
    <location>
        <begin position="71"/>
        <end position="89"/>
    </location>
</feature>
<keyword evidence="3" id="KW-1185">Reference proteome</keyword>
<dbReference type="PANTHER" id="PTHR34391">
    <property type="entry name" value="UPF0658 GOLGI APPARATUS MEMBRANE PROTEIN C1952.10C-RELATED"/>
    <property type="match status" value="1"/>
</dbReference>
<evidence type="ECO:0008006" key="4">
    <source>
        <dbReference type="Google" id="ProtNLM"/>
    </source>
</evidence>
<sequence length="362" mass="41876">MPFMRTGLSEPLIKKRIRGFPKSFWAQIYLLLALLEMLVVVIVQIVLLANISANSHTTTWTAQKVISSGSLLVYDSLFIVAEVFFLVIAWEAMAHKNTIQVIAATIFNYCLLVYSLIQYFQNESSSRVVTNNNSLQVLRVAIIAIITVCSLSFTALLWEIFLDFGWMIYKKLGADLGLRQMYKRHQILITLLKLDIFFFVGYSVQLATLVLKVTDAETWIQIAVVVPGSVLVLFMSFFALQREHRRLMQLAMIIFALAPIYFIYKLVRMYTVPNNTNWDPYWDSRKYLTFFIIANVLLIGTTLVYAWLCYRDFGRGLKQSIEEYHTKKAKIRDLIAENPALADKAPESFMHEMEGRERWQLE</sequence>
<dbReference type="PANTHER" id="PTHR34391:SF1">
    <property type="entry name" value="UPF0658 GOLGI APPARATUS MEMBRANE PROTEIN C1952.10C-RELATED"/>
    <property type="match status" value="1"/>
</dbReference>
<protein>
    <recommendedName>
        <fullName evidence="4">Transmembrane protein</fullName>
    </recommendedName>
</protein>
<comment type="caution">
    <text evidence="2">The sequence shown here is derived from an EMBL/GenBank/DDBJ whole genome shotgun (WGS) entry which is preliminary data.</text>
</comment>
<reference evidence="2" key="1">
    <citation type="submission" date="2022-07" db="EMBL/GenBank/DDBJ databases">
        <title>Phylogenomic reconstructions and comparative analyses of Kickxellomycotina fungi.</title>
        <authorList>
            <person name="Reynolds N.K."/>
            <person name="Stajich J.E."/>
            <person name="Barry K."/>
            <person name="Grigoriev I.V."/>
            <person name="Crous P."/>
            <person name="Smith M.E."/>
        </authorList>
    </citation>
    <scope>NUCLEOTIDE SEQUENCE</scope>
    <source>
        <strain evidence="2">RSA 567</strain>
    </source>
</reference>
<feature type="transmembrane region" description="Helical" evidence="1">
    <location>
        <begin position="140"/>
        <end position="166"/>
    </location>
</feature>
<accession>A0A9W8AXW2</accession>
<proteinExistence type="predicted"/>
<feature type="transmembrane region" description="Helical" evidence="1">
    <location>
        <begin position="187"/>
        <end position="207"/>
    </location>
</feature>
<dbReference type="Proteomes" id="UP001151582">
    <property type="component" value="Unassembled WGS sequence"/>
</dbReference>